<evidence type="ECO:0000313" key="2">
    <source>
        <dbReference type="Proteomes" id="UP000234752"/>
    </source>
</evidence>
<dbReference type="KEGG" id="ncb:C0V82_14600"/>
<accession>A0A2K9NDV3</accession>
<dbReference type="OrthoDB" id="8480634at2"/>
<sequence length="107" mass="11370">MSTKSCTLALTALLVAGPAFAGPCTLPRIDGGIQSGHADRIDSDRNALLSYEACLAEQEELETAFNNPAAGRTALQREAAANLRRTLDAWQRTRRAADATPVDKKGS</sequence>
<keyword evidence="2" id="KW-1185">Reference proteome</keyword>
<dbReference type="RefSeq" id="WP_102112937.1">
    <property type="nucleotide sequence ID" value="NZ_BMGN01000005.1"/>
</dbReference>
<name>A0A2K9NDV3_9PROT</name>
<dbReference type="Proteomes" id="UP000234752">
    <property type="component" value="Chromosome eg_1"/>
</dbReference>
<reference evidence="1 2" key="1">
    <citation type="submission" date="2017-12" db="EMBL/GenBank/DDBJ databases">
        <title>Genomes of bacteria within cyanobacterial aggregates.</title>
        <authorList>
            <person name="Cai H."/>
        </authorList>
    </citation>
    <scope>NUCLEOTIDE SEQUENCE [LARGE SCALE GENOMIC DNA]</scope>
    <source>
        <strain evidence="1 2">TH16</strain>
    </source>
</reference>
<dbReference type="AlphaFoldDB" id="A0A2K9NDV3"/>
<dbReference type="EMBL" id="CP025611">
    <property type="protein sequence ID" value="AUN31330.1"/>
    <property type="molecule type" value="Genomic_DNA"/>
</dbReference>
<evidence type="ECO:0000313" key="1">
    <source>
        <dbReference type="EMBL" id="AUN31330.1"/>
    </source>
</evidence>
<protein>
    <submittedName>
        <fullName evidence="1">Uncharacterized protein</fullName>
    </submittedName>
</protein>
<organism evidence="1 2">
    <name type="scientific">Niveispirillum cyanobacteriorum</name>
    <dbReference type="NCBI Taxonomy" id="1612173"/>
    <lineage>
        <taxon>Bacteria</taxon>
        <taxon>Pseudomonadati</taxon>
        <taxon>Pseudomonadota</taxon>
        <taxon>Alphaproteobacteria</taxon>
        <taxon>Rhodospirillales</taxon>
        <taxon>Azospirillaceae</taxon>
        <taxon>Niveispirillum</taxon>
    </lineage>
</organism>
<gene>
    <name evidence="1" type="ORF">C0V82_14600</name>
</gene>
<proteinExistence type="predicted"/>